<feature type="transmembrane region" description="Helical" evidence="7">
    <location>
        <begin position="545"/>
        <end position="569"/>
    </location>
</feature>
<dbReference type="PROSITE" id="PS50850">
    <property type="entry name" value="MFS"/>
    <property type="match status" value="1"/>
</dbReference>
<dbReference type="GO" id="GO:0016020">
    <property type="term" value="C:membrane"/>
    <property type="evidence" value="ECO:0007669"/>
    <property type="project" value="UniProtKB-SubCell"/>
</dbReference>
<dbReference type="InterPro" id="IPR005828">
    <property type="entry name" value="MFS_sugar_transport-like"/>
</dbReference>
<feature type="transmembrane region" description="Helical" evidence="7">
    <location>
        <begin position="131"/>
        <end position="151"/>
    </location>
</feature>
<dbReference type="EMBL" id="GG745329">
    <property type="protein sequence ID" value="KNE55992.1"/>
    <property type="molecule type" value="Genomic_DNA"/>
</dbReference>
<sequence length="625" mass="64949">MACVKTTLRAAVPAARSFSAPIRAFDSPHLPVGRVCSELSSSQYTLTCADPDDATAGPAVLGLPACIQMSPTFDFGVLSAMLSVGGFAGSLSTATYMAARLGRRRALMVGGVASAIAPLLLAGASQFWMMVVARILSGVGAGIAATINAAYLADLAPPAQRALYGSLAQVMLNFGLFVCSIMNTFFTPAPLWRLIMLTPVAFAAIQLALLPSTTPSPRDVATGLDGGWIVVPPHLVAELDDAAERRARVRLVLAKLWGCPADDMGGAVDLAALTLVPPPPETKIAVRVPAEPPTTVPAPPRHLHVPTPSEHHGMHPGDNHSILAASIHRARRLSVGPSDMTCIKDASEAAMSRSATNGPWMTRPPVASDASSLGSSEDEDVSNTLIGMPLVDKHAVAPAPPARVSVWQFLTAPKYRRSMWIVALAHFSLQASGITLYFSYSYSILTLLLAPRTARLVFSASIAYHVVALLVCGRLTDAFGRRPMLLAAYATMGVAAVVLHIGALTSTPAVALAGFMGAVTGFALGMGSVPYILIAEVVDPPAVAAAAAVALAVNWGTQFVYLVGFLPLLAHVRSWVFVIIGAITLGAGVVAARIVPETKGRSGAEVLASFQPPAVPPAGARTPSV</sequence>
<keyword evidence="4 7" id="KW-1133">Transmembrane helix</keyword>
<evidence type="ECO:0000313" key="10">
    <source>
        <dbReference type="Proteomes" id="UP000054350"/>
    </source>
</evidence>
<feature type="transmembrane region" description="Helical" evidence="7">
    <location>
        <begin position="191"/>
        <end position="210"/>
    </location>
</feature>
<feature type="transmembrane region" description="Helical" evidence="7">
    <location>
        <begin position="419"/>
        <end position="440"/>
    </location>
</feature>
<dbReference type="SUPFAM" id="SSF103473">
    <property type="entry name" value="MFS general substrate transporter"/>
    <property type="match status" value="1"/>
</dbReference>
<dbReference type="eggNOG" id="KOG0569">
    <property type="taxonomic scope" value="Eukaryota"/>
</dbReference>
<evidence type="ECO:0000256" key="7">
    <source>
        <dbReference type="SAM" id="Phobius"/>
    </source>
</evidence>
<keyword evidence="2" id="KW-0813">Transport</keyword>
<dbReference type="PANTHER" id="PTHR23503">
    <property type="entry name" value="SOLUTE CARRIER FAMILY 2"/>
    <property type="match status" value="1"/>
</dbReference>
<evidence type="ECO:0000256" key="4">
    <source>
        <dbReference type="ARBA" id="ARBA00022989"/>
    </source>
</evidence>
<feature type="transmembrane region" description="Helical" evidence="7">
    <location>
        <begin position="575"/>
        <end position="595"/>
    </location>
</feature>
<evidence type="ECO:0000256" key="5">
    <source>
        <dbReference type="ARBA" id="ARBA00023136"/>
    </source>
</evidence>
<dbReference type="GO" id="GO:0015149">
    <property type="term" value="F:hexose transmembrane transporter activity"/>
    <property type="evidence" value="ECO:0007669"/>
    <property type="project" value="TreeGrafter"/>
</dbReference>
<accession>A0A0L0S050</accession>
<keyword evidence="5 7" id="KW-0472">Membrane</keyword>
<keyword evidence="3 7" id="KW-0812">Transmembrane</keyword>
<reference evidence="10" key="2">
    <citation type="submission" date="2009-11" db="EMBL/GenBank/DDBJ databases">
        <title>The Genome Sequence of Allomyces macrogynus strain ATCC 38327.</title>
        <authorList>
            <consortium name="The Broad Institute Genome Sequencing Platform"/>
            <person name="Russ C."/>
            <person name="Cuomo C."/>
            <person name="Shea T."/>
            <person name="Young S.K."/>
            <person name="Zeng Q."/>
            <person name="Koehrsen M."/>
            <person name="Haas B."/>
            <person name="Borodovsky M."/>
            <person name="Guigo R."/>
            <person name="Alvarado L."/>
            <person name="Berlin A."/>
            <person name="Borenstein D."/>
            <person name="Chen Z."/>
            <person name="Engels R."/>
            <person name="Freedman E."/>
            <person name="Gellesch M."/>
            <person name="Goldberg J."/>
            <person name="Griggs A."/>
            <person name="Gujja S."/>
            <person name="Heiman D."/>
            <person name="Hepburn T."/>
            <person name="Howarth C."/>
            <person name="Jen D."/>
            <person name="Larson L."/>
            <person name="Lewis B."/>
            <person name="Mehta T."/>
            <person name="Park D."/>
            <person name="Pearson M."/>
            <person name="Roberts A."/>
            <person name="Saif S."/>
            <person name="Shenoy N."/>
            <person name="Sisk P."/>
            <person name="Stolte C."/>
            <person name="Sykes S."/>
            <person name="Walk T."/>
            <person name="White J."/>
            <person name="Yandava C."/>
            <person name="Burger G."/>
            <person name="Gray M.W."/>
            <person name="Holland P.W.H."/>
            <person name="King N."/>
            <person name="Lang F.B.F."/>
            <person name="Roger A.J."/>
            <person name="Ruiz-Trillo I."/>
            <person name="Lander E."/>
            <person name="Nusbaum C."/>
        </authorList>
    </citation>
    <scope>NUCLEOTIDE SEQUENCE [LARGE SCALE GENOMIC DNA]</scope>
    <source>
        <strain evidence="10">ATCC 38327</strain>
    </source>
</reference>
<evidence type="ECO:0000259" key="8">
    <source>
        <dbReference type="PROSITE" id="PS50850"/>
    </source>
</evidence>
<dbReference type="PANTHER" id="PTHR23503:SF8">
    <property type="entry name" value="FACILITATED GLUCOSE TRANSPORTER PROTEIN 1"/>
    <property type="match status" value="1"/>
</dbReference>
<organism evidence="9 10">
    <name type="scientific">Allomyces macrogynus (strain ATCC 38327)</name>
    <name type="common">Allomyces javanicus var. macrogynus</name>
    <dbReference type="NCBI Taxonomy" id="578462"/>
    <lineage>
        <taxon>Eukaryota</taxon>
        <taxon>Fungi</taxon>
        <taxon>Fungi incertae sedis</taxon>
        <taxon>Blastocladiomycota</taxon>
        <taxon>Blastocladiomycetes</taxon>
        <taxon>Blastocladiales</taxon>
        <taxon>Blastocladiaceae</taxon>
        <taxon>Allomyces</taxon>
    </lineage>
</organism>
<evidence type="ECO:0000256" key="2">
    <source>
        <dbReference type="ARBA" id="ARBA00022448"/>
    </source>
</evidence>
<feature type="transmembrane region" description="Helical" evidence="7">
    <location>
        <begin position="452"/>
        <end position="472"/>
    </location>
</feature>
<feature type="transmembrane region" description="Helical" evidence="7">
    <location>
        <begin position="509"/>
        <end position="533"/>
    </location>
</feature>
<dbReference type="Gene3D" id="1.20.1250.20">
    <property type="entry name" value="MFS general substrate transporter like domains"/>
    <property type="match status" value="2"/>
</dbReference>
<dbReference type="VEuPathDB" id="FungiDB:AMAG_17855"/>
<feature type="region of interest" description="Disordered" evidence="6">
    <location>
        <begin position="353"/>
        <end position="379"/>
    </location>
</feature>
<dbReference type="InterPro" id="IPR036259">
    <property type="entry name" value="MFS_trans_sf"/>
</dbReference>
<evidence type="ECO:0000313" key="9">
    <source>
        <dbReference type="EMBL" id="KNE55992.1"/>
    </source>
</evidence>
<feature type="transmembrane region" description="Helical" evidence="7">
    <location>
        <begin position="106"/>
        <end position="125"/>
    </location>
</feature>
<dbReference type="OrthoDB" id="4540492at2759"/>
<dbReference type="STRING" id="578462.A0A0L0S050"/>
<evidence type="ECO:0000256" key="3">
    <source>
        <dbReference type="ARBA" id="ARBA00022692"/>
    </source>
</evidence>
<protein>
    <recommendedName>
        <fullName evidence="8">Major facilitator superfamily (MFS) profile domain-containing protein</fullName>
    </recommendedName>
</protein>
<reference evidence="9 10" key="1">
    <citation type="submission" date="2009-11" db="EMBL/GenBank/DDBJ databases">
        <title>Annotation of Allomyces macrogynus ATCC 38327.</title>
        <authorList>
            <consortium name="The Broad Institute Genome Sequencing Platform"/>
            <person name="Russ C."/>
            <person name="Cuomo C."/>
            <person name="Burger G."/>
            <person name="Gray M.W."/>
            <person name="Holland P.W.H."/>
            <person name="King N."/>
            <person name="Lang F.B.F."/>
            <person name="Roger A.J."/>
            <person name="Ruiz-Trillo I."/>
            <person name="Young S.K."/>
            <person name="Zeng Q."/>
            <person name="Gargeya S."/>
            <person name="Fitzgerald M."/>
            <person name="Haas B."/>
            <person name="Abouelleil A."/>
            <person name="Alvarado L."/>
            <person name="Arachchi H.M."/>
            <person name="Berlin A."/>
            <person name="Chapman S.B."/>
            <person name="Gearin G."/>
            <person name="Goldberg J."/>
            <person name="Griggs A."/>
            <person name="Gujja S."/>
            <person name="Hansen M."/>
            <person name="Heiman D."/>
            <person name="Howarth C."/>
            <person name="Larimer J."/>
            <person name="Lui A."/>
            <person name="MacDonald P.J.P."/>
            <person name="McCowen C."/>
            <person name="Montmayeur A."/>
            <person name="Murphy C."/>
            <person name="Neiman D."/>
            <person name="Pearson M."/>
            <person name="Priest M."/>
            <person name="Roberts A."/>
            <person name="Saif S."/>
            <person name="Shea T."/>
            <person name="Sisk P."/>
            <person name="Stolte C."/>
            <person name="Sykes S."/>
            <person name="Wortman J."/>
            <person name="Nusbaum C."/>
            <person name="Birren B."/>
        </authorList>
    </citation>
    <scope>NUCLEOTIDE SEQUENCE [LARGE SCALE GENOMIC DNA]</scope>
    <source>
        <strain evidence="9 10">ATCC 38327</strain>
    </source>
</reference>
<feature type="transmembrane region" description="Helical" evidence="7">
    <location>
        <begin position="484"/>
        <end position="503"/>
    </location>
</feature>
<dbReference type="InterPro" id="IPR045263">
    <property type="entry name" value="GLUT"/>
</dbReference>
<dbReference type="Pfam" id="PF00083">
    <property type="entry name" value="Sugar_tr"/>
    <property type="match status" value="2"/>
</dbReference>
<feature type="non-terminal residue" evidence="9">
    <location>
        <position position="625"/>
    </location>
</feature>
<comment type="subcellular location">
    <subcellularLocation>
        <location evidence="1">Membrane</location>
        <topology evidence="1">Multi-pass membrane protein</topology>
    </subcellularLocation>
</comment>
<evidence type="ECO:0000256" key="1">
    <source>
        <dbReference type="ARBA" id="ARBA00004141"/>
    </source>
</evidence>
<name>A0A0L0S050_ALLM3</name>
<proteinExistence type="predicted"/>
<keyword evidence="10" id="KW-1185">Reference proteome</keyword>
<dbReference type="Proteomes" id="UP000054350">
    <property type="component" value="Unassembled WGS sequence"/>
</dbReference>
<feature type="domain" description="Major facilitator superfamily (MFS) profile" evidence="8">
    <location>
        <begin position="12"/>
        <end position="599"/>
    </location>
</feature>
<dbReference type="InterPro" id="IPR020846">
    <property type="entry name" value="MFS_dom"/>
</dbReference>
<gene>
    <name evidence="9" type="ORF">AMAG_17855</name>
</gene>
<feature type="transmembrane region" description="Helical" evidence="7">
    <location>
        <begin position="163"/>
        <end position="185"/>
    </location>
</feature>
<evidence type="ECO:0000256" key="6">
    <source>
        <dbReference type="SAM" id="MobiDB-lite"/>
    </source>
</evidence>
<dbReference type="AlphaFoldDB" id="A0A0L0S050"/>